<dbReference type="RefSeq" id="WP_154307991.1">
    <property type="nucleotide sequence ID" value="NZ_WKKI01000022.1"/>
</dbReference>
<reference evidence="1 2" key="1">
    <citation type="submission" date="2019-11" db="EMBL/GenBank/DDBJ databases">
        <title>Bacillus lacus genome.</title>
        <authorList>
            <person name="Allen C.J."/>
            <person name="Newman J.D."/>
        </authorList>
    </citation>
    <scope>NUCLEOTIDE SEQUENCE [LARGE SCALE GENOMIC DNA]</scope>
    <source>
        <strain evidence="1 2">KCTC 33946</strain>
    </source>
</reference>
<dbReference type="Gene3D" id="3.40.50.720">
    <property type="entry name" value="NAD(P)-binding Rossmann-like Domain"/>
    <property type="match status" value="1"/>
</dbReference>
<comment type="caution">
    <text evidence="1">The sequence shown here is derived from an EMBL/GenBank/DDBJ whole genome shotgun (WGS) entry which is preliminary data.</text>
</comment>
<protein>
    <submittedName>
        <fullName evidence="1">SDR family NAD(P)-dependent oxidoreductase</fullName>
    </submittedName>
</protein>
<dbReference type="SUPFAM" id="SSF51735">
    <property type="entry name" value="NAD(P)-binding Rossmann-fold domains"/>
    <property type="match status" value="1"/>
</dbReference>
<dbReference type="EMBL" id="WKKI01000022">
    <property type="protein sequence ID" value="MRX72836.1"/>
    <property type="molecule type" value="Genomic_DNA"/>
</dbReference>
<evidence type="ECO:0000313" key="2">
    <source>
        <dbReference type="Proteomes" id="UP000448867"/>
    </source>
</evidence>
<dbReference type="AlphaFoldDB" id="A0A7X2J020"/>
<gene>
    <name evidence="1" type="ORF">GJU40_11830</name>
</gene>
<evidence type="ECO:0000313" key="1">
    <source>
        <dbReference type="EMBL" id="MRX72836.1"/>
    </source>
</evidence>
<dbReference type="Pfam" id="PF00106">
    <property type="entry name" value="adh_short"/>
    <property type="match status" value="1"/>
</dbReference>
<proteinExistence type="predicted"/>
<dbReference type="Proteomes" id="UP000448867">
    <property type="component" value="Unassembled WGS sequence"/>
</dbReference>
<keyword evidence="2" id="KW-1185">Reference proteome</keyword>
<dbReference type="InterPro" id="IPR002347">
    <property type="entry name" value="SDR_fam"/>
</dbReference>
<accession>A0A7X2J020</accession>
<organism evidence="1 2">
    <name type="scientific">Metabacillus lacus</name>
    <dbReference type="NCBI Taxonomy" id="1983721"/>
    <lineage>
        <taxon>Bacteria</taxon>
        <taxon>Bacillati</taxon>
        <taxon>Bacillota</taxon>
        <taxon>Bacilli</taxon>
        <taxon>Bacillales</taxon>
        <taxon>Bacillaceae</taxon>
        <taxon>Metabacillus</taxon>
    </lineage>
</organism>
<name>A0A7X2J020_9BACI</name>
<dbReference type="InterPro" id="IPR036291">
    <property type="entry name" value="NAD(P)-bd_dom_sf"/>
</dbReference>
<sequence length="47" mass="4922">MTRLSGKAAVITGGAGGIGKEAAKRFMEEGAKVVLVDPLIKSLQYQM</sequence>